<feature type="compositionally biased region" description="Basic and acidic residues" evidence="6">
    <location>
        <begin position="91"/>
        <end position="103"/>
    </location>
</feature>
<keyword evidence="4" id="KW-0804">Transcription</keyword>
<comment type="subcellular location">
    <subcellularLocation>
        <location evidence="1">Nucleus</location>
    </subcellularLocation>
</comment>
<keyword evidence="5" id="KW-0539">Nucleus</keyword>
<feature type="compositionally biased region" description="Pro residues" evidence="6">
    <location>
        <begin position="70"/>
        <end position="81"/>
    </location>
</feature>
<dbReference type="PANTHER" id="PTHR31072">
    <property type="entry name" value="TRANSCRIPTION FACTOR TCP4-RELATED"/>
    <property type="match status" value="1"/>
</dbReference>
<sequence>MVHSSSQHCFLPNKYLLSLFCNTLPPPAPPFTAAQLLCMSTPTSVPLITLREEDHDMEEKPTFPPIGLGPTPPQTVQPPAPAVELPPRRSSTKDRHTKVEGRGRRIRMSATCAARVFQLTRELGHKSDGETIRWLLEQAEPSIIAATGTGTIPAIAMSVNGALKIPTTSSTAATVAKDDGGQTDRKRKRPTNSEFVDVKTLSNKISDTNNSLTTANPAIFSTNSTISAPLLSTVPTPAHALVPMITMWAIPAAPPNANANASPTFLIIPQAAQNGHPLVNISAAAGPISTVFAAVQPGGASIARLPPATEVNLQSLPSSSPAGCTTVIEKSQQRLRC</sequence>
<dbReference type="Gramene" id="OE9A061795T1">
    <property type="protein sequence ID" value="OE9A061795C1"/>
    <property type="gene ID" value="OE9A061795"/>
</dbReference>
<dbReference type="Pfam" id="PF03634">
    <property type="entry name" value="TCP"/>
    <property type="match status" value="1"/>
</dbReference>
<dbReference type="Proteomes" id="UP000594638">
    <property type="component" value="Unassembled WGS sequence"/>
</dbReference>
<protein>
    <submittedName>
        <fullName evidence="8">Transcription factor TCP9-like</fullName>
    </submittedName>
</protein>
<keyword evidence="3" id="KW-0238">DNA-binding</keyword>
<evidence type="ECO:0000256" key="1">
    <source>
        <dbReference type="ARBA" id="ARBA00004123"/>
    </source>
</evidence>
<proteinExistence type="predicted"/>
<gene>
    <name evidence="8" type="ORF">OLEA9_A061795</name>
</gene>
<dbReference type="OrthoDB" id="1928965at2759"/>
<evidence type="ECO:0000256" key="3">
    <source>
        <dbReference type="ARBA" id="ARBA00023125"/>
    </source>
</evidence>
<dbReference type="PANTHER" id="PTHR31072:SF246">
    <property type="entry name" value="TRANSCRIPTION FACTOR, TCP-RELATED"/>
    <property type="match status" value="1"/>
</dbReference>
<comment type="caution">
    <text evidence="8">The sequence shown here is derived from an EMBL/GenBank/DDBJ whole genome shotgun (WGS) entry which is preliminary data.</text>
</comment>
<feature type="region of interest" description="Disordered" evidence="6">
    <location>
        <begin position="58"/>
        <end position="103"/>
    </location>
</feature>
<dbReference type="AlphaFoldDB" id="A0A8S0URS4"/>
<dbReference type="EMBL" id="CACTIH010009054">
    <property type="protein sequence ID" value="CAA3021435.1"/>
    <property type="molecule type" value="Genomic_DNA"/>
</dbReference>
<dbReference type="InterPro" id="IPR017887">
    <property type="entry name" value="TF_TCP_subgr"/>
</dbReference>
<evidence type="ECO:0000256" key="2">
    <source>
        <dbReference type="ARBA" id="ARBA00023015"/>
    </source>
</evidence>
<dbReference type="GO" id="GO:0003700">
    <property type="term" value="F:DNA-binding transcription factor activity"/>
    <property type="evidence" value="ECO:0007669"/>
    <property type="project" value="InterPro"/>
</dbReference>
<dbReference type="GO" id="GO:0005634">
    <property type="term" value="C:nucleus"/>
    <property type="evidence" value="ECO:0007669"/>
    <property type="project" value="UniProtKB-SubCell"/>
</dbReference>
<accession>A0A8S0URS4</accession>
<feature type="domain" description="TCP" evidence="7">
    <location>
        <begin position="92"/>
        <end position="146"/>
    </location>
</feature>
<evidence type="ECO:0000259" key="7">
    <source>
        <dbReference type="PROSITE" id="PS51369"/>
    </source>
</evidence>
<evidence type="ECO:0000313" key="9">
    <source>
        <dbReference type="Proteomes" id="UP000594638"/>
    </source>
</evidence>
<dbReference type="InterPro" id="IPR005333">
    <property type="entry name" value="Transcription_factor_TCP"/>
</dbReference>
<feature type="region of interest" description="Disordered" evidence="6">
    <location>
        <begin position="170"/>
        <end position="194"/>
    </location>
</feature>
<keyword evidence="2" id="KW-0805">Transcription regulation</keyword>
<evidence type="ECO:0000313" key="8">
    <source>
        <dbReference type="EMBL" id="CAA3021435.1"/>
    </source>
</evidence>
<evidence type="ECO:0000256" key="4">
    <source>
        <dbReference type="ARBA" id="ARBA00023163"/>
    </source>
</evidence>
<organism evidence="8 9">
    <name type="scientific">Olea europaea subsp. europaea</name>
    <dbReference type="NCBI Taxonomy" id="158383"/>
    <lineage>
        <taxon>Eukaryota</taxon>
        <taxon>Viridiplantae</taxon>
        <taxon>Streptophyta</taxon>
        <taxon>Embryophyta</taxon>
        <taxon>Tracheophyta</taxon>
        <taxon>Spermatophyta</taxon>
        <taxon>Magnoliopsida</taxon>
        <taxon>eudicotyledons</taxon>
        <taxon>Gunneridae</taxon>
        <taxon>Pentapetalae</taxon>
        <taxon>asterids</taxon>
        <taxon>lamiids</taxon>
        <taxon>Lamiales</taxon>
        <taxon>Oleaceae</taxon>
        <taxon>Oleeae</taxon>
        <taxon>Olea</taxon>
    </lineage>
</organism>
<keyword evidence="9" id="KW-1185">Reference proteome</keyword>
<dbReference type="GO" id="GO:0043565">
    <property type="term" value="F:sequence-specific DNA binding"/>
    <property type="evidence" value="ECO:0007669"/>
    <property type="project" value="TreeGrafter"/>
</dbReference>
<evidence type="ECO:0000256" key="6">
    <source>
        <dbReference type="SAM" id="MobiDB-lite"/>
    </source>
</evidence>
<reference evidence="8 9" key="1">
    <citation type="submission" date="2019-12" db="EMBL/GenBank/DDBJ databases">
        <authorList>
            <person name="Alioto T."/>
            <person name="Alioto T."/>
            <person name="Gomez Garrido J."/>
        </authorList>
    </citation>
    <scope>NUCLEOTIDE SEQUENCE [LARGE SCALE GENOMIC DNA]</scope>
</reference>
<name>A0A8S0URS4_OLEEU</name>
<dbReference type="PROSITE" id="PS51369">
    <property type="entry name" value="TCP"/>
    <property type="match status" value="1"/>
</dbReference>
<evidence type="ECO:0000256" key="5">
    <source>
        <dbReference type="ARBA" id="ARBA00023242"/>
    </source>
</evidence>